<dbReference type="HOGENOM" id="CLU_3260091_0_0_6"/>
<evidence type="ECO:0000313" key="1">
    <source>
        <dbReference type="EMBL" id="CAL10626.1"/>
    </source>
</evidence>
<gene>
    <name evidence="1" type="ordered locus">YE0508</name>
</gene>
<dbReference type="EMBL" id="AM286415">
    <property type="protein sequence ID" value="CAL10626.1"/>
    <property type="molecule type" value="Genomic_DNA"/>
</dbReference>
<dbReference type="AlphaFoldDB" id="A1JJ36"/>
<evidence type="ECO:0000313" key="2">
    <source>
        <dbReference type="Proteomes" id="UP000000642"/>
    </source>
</evidence>
<proteinExistence type="predicted"/>
<sequence length="42" mass="4666">MEMWGKDFGLVLVLSKVHNDVLALGFTLTSQLMVNNSVSRTN</sequence>
<name>A1JJ36_YERE8</name>
<dbReference type="KEGG" id="yen:YE0508"/>
<accession>A1JJ36</accession>
<reference evidence="1 2" key="1">
    <citation type="journal article" date="2006" name="PLoS Genet.">
        <title>The complete genome sequence and comparative genome analysis of the high pathogenicity Yersinia enterocolitica strain 8081.</title>
        <authorList>
            <person name="Thomson N.R."/>
            <person name="Howard S."/>
            <person name="Wren B.W."/>
            <person name="Holden M.T.G."/>
            <person name="Crossman L."/>
            <person name="Challis G.L."/>
            <person name="Churcher C."/>
            <person name="Mungall K."/>
            <person name="Brooks K."/>
            <person name="Chillingworth T."/>
            <person name="Feltwell T."/>
            <person name="Abdellah Z."/>
            <person name="Hauser H."/>
            <person name="Jagels K."/>
            <person name="Maddison M."/>
            <person name="Moule S."/>
            <person name="Sanders M."/>
            <person name="Whitehead S."/>
            <person name="Quail M.A."/>
            <person name="Dougan G."/>
            <person name="Parkhill J."/>
            <person name="Prentice M.B."/>
        </authorList>
    </citation>
    <scope>NUCLEOTIDE SEQUENCE [LARGE SCALE GENOMIC DNA]</scope>
    <source>
        <strain evidence="2">NCTC 13174 / 8081</strain>
    </source>
</reference>
<dbReference type="Proteomes" id="UP000000642">
    <property type="component" value="Chromosome"/>
</dbReference>
<organism evidence="1 2">
    <name type="scientific">Yersinia enterocolitica serotype O:8 / biotype 1B (strain NCTC 13174 / 8081)</name>
    <dbReference type="NCBI Taxonomy" id="393305"/>
    <lineage>
        <taxon>Bacteria</taxon>
        <taxon>Pseudomonadati</taxon>
        <taxon>Pseudomonadota</taxon>
        <taxon>Gammaproteobacteria</taxon>
        <taxon>Enterobacterales</taxon>
        <taxon>Yersiniaceae</taxon>
        <taxon>Yersinia</taxon>
    </lineage>
</organism>
<protein>
    <submittedName>
        <fullName evidence="1">Uncharacterized protein</fullName>
    </submittedName>
</protein>